<protein>
    <submittedName>
        <fullName evidence="2">Uncharacterized protein</fullName>
    </submittedName>
</protein>
<dbReference type="RefSeq" id="WP_203876648.1">
    <property type="nucleotide sequence ID" value="NZ_BOOK01000031.1"/>
</dbReference>
<reference evidence="2" key="1">
    <citation type="submission" date="2021-01" db="EMBL/GenBank/DDBJ databases">
        <title>Whole genome shotgun sequence of Planobispora takensis NBRC 109077.</title>
        <authorList>
            <person name="Komaki H."/>
            <person name="Tamura T."/>
        </authorList>
    </citation>
    <scope>NUCLEOTIDE SEQUENCE</scope>
    <source>
        <strain evidence="2">NBRC 109077</strain>
    </source>
</reference>
<keyword evidence="3" id="KW-1185">Reference proteome</keyword>
<dbReference type="Proteomes" id="UP000634476">
    <property type="component" value="Unassembled WGS sequence"/>
</dbReference>
<keyword evidence="1" id="KW-1133">Transmembrane helix</keyword>
<comment type="caution">
    <text evidence="2">The sequence shown here is derived from an EMBL/GenBank/DDBJ whole genome shotgun (WGS) entry which is preliminary data.</text>
</comment>
<organism evidence="2 3">
    <name type="scientific">Planobispora takensis</name>
    <dbReference type="NCBI Taxonomy" id="1367882"/>
    <lineage>
        <taxon>Bacteria</taxon>
        <taxon>Bacillati</taxon>
        <taxon>Actinomycetota</taxon>
        <taxon>Actinomycetes</taxon>
        <taxon>Streptosporangiales</taxon>
        <taxon>Streptosporangiaceae</taxon>
        <taxon>Planobispora</taxon>
    </lineage>
</organism>
<feature type="transmembrane region" description="Helical" evidence="1">
    <location>
        <begin position="49"/>
        <end position="72"/>
    </location>
</feature>
<feature type="transmembrane region" description="Helical" evidence="1">
    <location>
        <begin position="20"/>
        <end position="43"/>
    </location>
</feature>
<gene>
    <name evidence="2" type="ORF">Pta02_43200</name>
</gene>
<accession>A0A8J3SXL8</accession>
<evidence type="ECO:0000313" key="3">
    <source>
        <dbReference type="Proteomes" id="UP000634476"/>
    </source>
</evidence>
<keyword evidence="1" id="KW-0812">Transmembrane</keyword>
<evidence type="ECO:0000313" key="2">
    <source>
        <dbReference type="EMBL" id="GII02312.1"/>
    </source>
</evidence>
<feature type="transmembrane region" description="Helical" evidence="1">
    <location>
        <begin position="84"/>
        <end position="103"/>
    </location>
</feature>
<dbReference type="AlphaFoldDB" id="A0A8J3SXL8"/>
<dbReference type="EMBL" id="BOOK01000031">
    <property type="protein sequence ID" value="GII02312.1"/>
    <property type="molecule type" value="Genomic_DNA"/>
</dbReference>
<keyword evidence="1" id="KW-0472">Membrane</keyword>
<feature type="transmembrane region" description="Helical" evidence="1">
    <location>
        <begin position="109"/>
        <end position="127"/>
    </location>
</feature>
<evidence type="ECO:0000256" key="1">
    <source>
        <dbReference type="SAM" id="Phobius"/>
    </source>
</evidence>
<sequence length="133" mass="14536">MTKAYAADQMPQEVRTARLLIRVQAATGLLGLVLLIGPVIFGVGSLPPLWYSLLPPSSLLVLVPLGLLTVLTTRYDSRKRWVRITVFTAEGFVILFSLLFLLGSHLGSFPGLALGIAVVFWLARPAARSWFSD</sequence>
<name>A0A8J3SXL8_9ACTN</name>
<proteinExistence type="predicted"/>